<reference evidence="1" key="1">
    <citation type="submission" date="2019-10" db="EMBL/GenBank/DDBJ databases">
        <title>Conservation and host-specific expression of non-tandemly repeated heterogenous ribosome RNA gene in arbuscular mycorrhizal fungi.</title>
        <authorList>
            <person name="Maeda T."/>
            <person name="Kobayashi Y."/>
            <person name="Nakagawa T."/>
            <person name="Ezawa T."/>
            <person name="Yamaguchi K."/>
            <person name="Bino T."/>
            <person name="Nishimoto Y."/>
            <person name="Shigenobu S."/>
            <person name="Kawaguchi M."/>
        </authorList>
    </citation>
    <scope>NUCLEOTIDE SEQUENCE</scope>
    <source>
        <strain evidence="1">HR1</strain>
    </source>
</reference>
<organism evidence="1 2">
    <name type="scientific">Rhizophagus clarus</name>
    <dbReference type="NCBI Taxonomy" id="94130"/>
    <lineage>
        <taxon>Eukaryota</taxon>
        <taxon>Fungi</taxon>
        <taxon>Fungi incertae sedis</taxon>
        <taxon>Mucoromycota</taxon>
        <taxon>Glomeromycotina</taxon>
        <taxon>Glomeromycetes</taxon>
        <taxon>Glomerales</taxon>
        <taxon>Glomeraceae</taxon>
        <taxon>Rhizophagus</taxon>
    </lineage>
</organism>
<dbReference type="OrthoDB" id="2306073at2759"/>
<protein>
    <submittedName>
        <fullName evidence="1">Uncharacterized protein</fullName>
    </submittedName>
</protein>
<evidence type="ECO:0000313" key="1">
    <source>
        <dbReference type="EMBL" id="GES85859.1"/>
    </source>
</evidence>
<dbReference type="AlphaFoldDB" id="A0A8H3LI77"/>
<evidence type="ECO:0000313" key="2">
    <source>
        <dbReference type="Proteomes" id="UP000615446"/>
    </source>
</evidence>
<comment type="caution">
    <text evidence="1">The sequence shown here is derived from an EMBL/GenBank/DDBJ whole genome shotgun (WGS) entry which is preliminary data.</text>
</comment>
<dbReference type="EMBL" id="BLAL01000158">
    <property type="protein sequence ID" value="GES85859.1"/>
    <property type="molecule type" value="Genomic_DNA"/>
</dbReference>
<proteinExistence type="predicted"/>
<sequence length="243" mass="27301">MNFGKCHQYLNPMNPTYGIQCKCFIFRATENNEYVCACCDHDRNYHEPLLQHFNSTSRASIPSIPTSIHSIAAAQDAQELNIENFELNIDDMITRVSRKNKDFKVINVEPNGPNPKIPRGIKKLERDGKAKTLHFDEDSSTGIKNVIEDAFNCLKDQNWAFFRCNSTSELKITNTPANIEELKGISGSRKKIYIGIVSVVSQQIQQIQPSNPTENSIYSPVTNSQPVTNYQPAGVAGMDKNCL</sequence>
<dbReference type="Proteomes" id="UP000615446">
    <property type="component" value="Unassembled WGS sequence"/>
</dbReference>
<name>A0A8H3LI77_9GLOM</name>
<accession>A0A8H3LI77</accession>
<gene>
    <name evidence="1" type="ORF">RCL2_001295600</name>
</gene>